<feature type="signal peptide" evidence="1">
    <location>
        <begin position="1"/>
        <end position="23"/>
    </location>
</feature>
<accession>A0A379LLM4</accession>
<proteinExistence type="predicted"/>
<protein>
    <submittedName>
        <fullName evidence="3">Peptidase propeptide and YPEB domain</fullName>
    </submittedName>
</protein>
<evidence type="ECO:0000256" key="1">
    <source>
        <dbReference type="SAM" id="SignalP"/>
    </source>
</evidence>
<evidence type="ECO:0000313" key="4">
    <source>
        <dbReference type="Proteomes" id="UP000254123"/>
    </source>
</evidence>
<sequence length="206" mass="21845">MKKVTLVTSATLLAFALTGCNNASNDAEHTTANQADQASQTTTEQAPVDQAVVQTPEQAGVAQPEFININDAIAAALKNTAGDVSSVDFDTHDNGTRADYEIDVIANDLKHEIKVDAATANIINVTQKNLDAEDQAEHQALQQAKVSLEQALQVATDSMPGSVANEISFDVEQGVSVYEVKLVANNQKHEVKVDANTGSILSTKLD</sequence>
<feature type="chain" id="PRO_5016764451" evidence="1">
    <location>
        <begin position="24"/>
        <end position="206"/>
    </location>
</feature>
<evidence type="ECO:0000313" key="3">
    <source>
        <dbReference type="EMBL" id="SUD90674.1"/>
    </source>
</evidence>
<dbReference type="InterPro" id="IPR025711">
    <property type="entry name" value="PepSY"/>
</dbReference>
<keyword evidence="1" id="KW-0732">Signal</keyword>
<evidence type="ECO:0000259" key="2">
    <source>
        <dbReference type="Pfam" id="PF03413"/>
    </source>
</evidence>
<organism evidence="3 4">
    <name type="scientific">Psychrobacter phenylpyruvicus</name>
    <dbReference type="NCBI Taxonomy" id="29432"/>
    <lineage>
        <taxon>Bacteria</taxon>
        <taxon>Pseudomonadati</taxon>
        <taxon>Pseudomonadota</taxon>
        <taxon>Gammaproteobacteria</taxon>
        <taxon>Moraxellales</taxon>
        <taxon>Moraxellaceae</taxon>
        <taxon>Psychrobacter</taxon>
    </lineage>
</organism>
<dbReference type="Pfam" id="PF03413">
    <property type="entry name" value="PepSY"/>
    <property type="match status" value="2"/>
</dbReference>
<dbReference type="STRING" id="1123034.GCA_000685805_02396"/>
<feature type="domain" description="PepSY" evidence="2">
    <location>
        <begin position="145"/>
        <end position="203"/>
    </location>
</feature>
<dbReference type="RefSeq" id="WP_051584551.1">
    <property type="nucleotide sequence ID" value="NZ_CAJHAQ010000001.1"/>
</dbReference>
<dbReference type="Proteomes" id="UP000254123">
    <property type="component" value="Unassembled WGS sequence"/>
</dbReference>
<name>A0A379LLM4_9GAMM</name>
<dbReference type="Gene3D" id="3.10.450.40">
    <property type="match status" value="2"/>
</dbReference>
<dbReference type="PROSITE" id="PS51257">
    <property type="entry name" value="PROKAR_LIPOPROTEIN"/>
    <property type="match status" value="1"/>
</dbReference>
<keyword evidence="4" id="KW-1185">Reference proteome</keyword>
<dbReference type="EMBL" id="UGVC01000001">
    <property type="protein sequence ID" value="SUD90674.1"/>
    <property type="molecule type" value="Genomic_DNA"/>
</dbReference>
<reference evidence="3 4" key="1">
    <citation type="submission" date="2018-06" db="EMBL/GenBank/DDBJ databases">
        <authorList>
            <consortium name="Pathogen Informatics"/>
            <person name="Doyle S."/>
        </authorList>
    </citation>
    <scope>NUCLEOTIDE SEQUENCE [LARGE SCALE GENOMIC DNA]</scope>
    <source>
        <strain evidence="3 4">NCTC10526</strain>
    </source>
</reference>
<feature type="domain" description="PepSY" evidence="2">
    <location>
        <begin position="67"/>
        <end position="125"/>
    </location>
</feature>
<dbReference type="AlphaFoldDB" id="A0A379LLM4"/>
<gene>
    <name evidence="3" type="ORF">NCTC10526_01016</name>
</gene>